<evidence type="ECO:0000313" key="2">
    <source>
        <dbReference type="Proteomes" id="UP001202248"/>
    </source>
</evidence>
<accession>A0ABS9SM96</accession>
<sequence length="145" mass="16824">MIYMLPTERGMGIELWGTYGDLYQLHDIVGKFWGKEEGNSPQPKASENRDKAISAFSYEIRKAFQGSRLEQPEGGHFYYSDGRHLGTRISWVHFLFSLTAIKFNMRYSPTNKQDIAQILLLEYWLEKAMFSYDAVGAKHLLCLFL</sequence>
<dbReference type="RefSeq" id="WP_240831542.1">
    <property type="nucleotide sequence ID" value="NZ_JAKWBL010000004.1"/>
</dbReference>
<protein>
    <submittedName>
        <fullName evidence="1">Uncharacterized protein</fullName>
    </submittedName>
</protein>
<proteinExistence type="predicted"/>
<keyword evidence="2" id="KW-1185">Reference proteome</keyword>
<dbReference type="InterPro" id="IPR054199">
    <property type="entry name" value="DUF6904"/>
</dbReference>
<dbReference type="Pfam" id="PF21845">
    <property type="entry name" value="DUF6904"/>
    <property type="match status" value="1"/>
</dbReference>
<name>A0ABS9SM96_9BACT</name>
<dbReference type="EMBL" id="JAKWBL010000004">
    <property type="protein sequence ID" value="MCH5599497.1"/>
    <property type="molecule type" value="Genomic_DNA"/>
</dbReference>
<organism evidence="1 2">
    <name type="scientific">Niabella ginsengisoli</name>
    <dbReference type="NCBI Taxonomy" id="522298"/>
    <lineage>
        <taxon>Bacteria</taxon>
        <taxon>Pseudomonadati</taxon>
        <taxon>Bacteroidota</taxon>
        <taxon>Chitinophagia</taxon>
        <taxon>Chitinophagales</taxon>
        <taxon>Chitinophagaceae</taxon>
        <taxon>Niabella</taxon>
    </lineage>
</organism>
<gene>
    <name evidence="1" type="ORF">MKP09_17100</name>
</gene>
<evidence type="ECO:0000313" key="1">
    <source>
        <dbReference type="EMBL" id="MCH5599497.1"/>
    </source>
</evidence>
<dbReference type="Proteomes" id="UP001202248">
    <property type="component" value="Unassembled WGS sequence"/>
</dbReference>
<reference evidence="1 2" key="1">
    <citation type="submission" date="2022-02" db="EMBL/GenBank/DDBJ databases">
        <authorList>
            <person name="Min J."/>
        </authorList>
    </citation>
    <scope>NUCLEOTIDE SEQUENCE [LARGE SCALE GENOMIC DNA]</scope>
    <source>
        <strain evidence="1 2">GR10-1</strain>
    </source>
</reference>
<comment type="caution">
    <text evidence="1">The sequence shown here is derived from an EMBL/GenBank/DDBJ whole genome shotgun (WGS) entry which is preliminary data.</text>
</comment>